<comment type="cofactor">
    <cofactor evidence="1">
        <name>heme b</name>
        <dbReference type="ChEBI" id="CHEBI:60344"/>
    </cofactor>
</comment>
<evidence type="ECO:0000256" key="4">
    <source>
        <dbReference type="ARBA" id="ARBA00022723"/>
    </source>
</evidence>
<evidence type="ECO:0000256" key="3">
    <source>
        <dbReference type="ARBA" id="ARBA00022617"/>
    </source>
</evidence>
<keyword evidence="6" id="KW-0408">Iron</keyword>
<dbReference type="PANTHER" id="PTHR33577">
    <property type="entry name" value="STERIGMATOCYSTIN BIOSYNTHESIS PEROXIDASE STCC-RELATED"/>
    <property type="match status" value="1"/>
</dbReference>
<evidence type="ECO:0000256" key="5">
    <source>
        <dbReference type="ARBA" id="ARBA00023002"/>
    </source>
</evidence>
<dbReference type="InterPro" id="IPR000028">
    <property type="entry name" value="Chloroperoxidase"/>
</dbReference>
<name>A0A8I2YWP4_9AGAM</name>
<keyword evidence="2 9" id="KW-0575">Peroxidase</keyword>
<dbReference type="GO" id="GO:0004601">
    <property type="term" value="F:peroxidase activity"/>
    <property type="evidence" value="ECO:0007669"/>
    <property type="project" value="UniProtKB-KW"/>
</dbReference>
<accession>A0A8I2YWP4</accession>
<dbReference type="InterPro" id="IPR036851">
    <property type="entry name" value="Chloroperoxidase-like_sf"/>
</dbReference>
<dbReference type="PROSITE" id="PS51405">
    <property type="entry name" value="HEME_HALOPEROXIDASE"/>
    <property type="match status" value="1"/>
</dbReference>
<evidence type="ECO:0000256" key="7">
    <source>
        <dbReference type="ARBA" id="ARBA00025795"/>
    </source>
</evidence>
<keyword evidence="3" id="KW-0349">Heme</keyword>
<comment type="caution">
    <text evidence="9">The sequence shown here is derived from an EMBL/GenBank/DDBJ whole genome shotgun (WGS) entry which is preliminary data.</text>
</comment>
<organism evidence="9 10">
    <name type="scientific">Boletus reticuloceps</name>
    <dbReference type="NCBI Taxonomy" id="495285"/>
    <lineage>
        <taxon>Eukaryota</taxon>
        <taxon>Fungi</taxon>
        <taxon>Dikarya</taxon>
        <taxon>Basidiomycota</taxon>
        <taxon>Agaricomycotina</taxon>
        <taxon>Agaricomycetes</taxon>
        <taxon>Agaricomycetidae</taxon>
        <taxon>Boletales</taxon>
        <taxon>Boletineae</taxon>
        <taxon>Boletaceae</taxon>
        <taxon>Boletoideae</taxon>
        <taxon>Boletus</taxon>
    </lineage>
</organism>
<gene>
    <name evidence="9" type="ORF">JVT61DRAFT_14756</name>
</gene>
<evidence type="ECO:0000256" key="2">
    <source>
        <dbReference type="ARBA" id="ARBA00022559"/>
    </source>
</evidence>
<evidence type="ECO:0000313" key="10">
    <source>
        <dbReference type="Proteomes" id="UP000683000"/>
    </source>
</evidence>
<evidence type="ECO:0000256" key="6">
    <source>
        <dbReference type="ARBA" id="ARBA00023004"/>
    </source>
</evidence>
<dbReference type="SUPFAM" id="SSF47571">
    <property type="entry name" value="Cloroperoxidase"/>
    <property type="match status" value="1"/>
</dbReference>
<sequence length="271" mass="29807">MSYPVSPVLASPVNPHDHHSHSGGVCPVTGNAHSFCPPQPGDIRSPCPALNTLANHGFLPRNGKKIGVFDIIKGLREGYKLSTVLAYFLAFSGVLLLAQYRDMSLADLARHNLIEHDASLFHLDAHNEDEYAPTSANDTLLKVTLEEGGRYRCGRMTLEDVANIRVKREAESRPLDGVHAEIARGEMAIAIGILGGQNAATEGLDMDVLRLWVEQERLPDGWKPDHTQGLYETYKMTTVLRERMKAIKQGEMPNILEDDTGSEAVESAKTE</sequence>
<dbReference type="GO" id="GO:0046872">
    <property type="term" value="F:metal ion binding"/>
    <property type="evidence" value="ECO:0007669"/>
    <property type="project" value="UniProtKB-KW"/>
</dbReference>
<dbReference type="Gene3D" id="1.10.489.10">
    <property type="entry name" value="Chloroperoxidase-like"/>
    <property type="match status" value="1"/>
</dbReference>
<dbReference type="Proteomes" id="UP000683000">
    <property type="component" value="Unassembled WGS sequence"/>
</dbReference>
<feature type="domain" description="Heme haloperoxidase family profile" evidence="8">
    <location>
        <begin position="31"/>
        <end position="245"/>
    </location>
</feature>
<keyword evidence="10" id="KW-1185">Reference proteome</keyword>
<keyword evidence="5" id="KW-0560">Oxidoreductase</keyword>
<evidence type="ECO:0000313" key="9">
    <source>
        <dbReference type="EMBL" id="KAG6377962.1"/>
    </source>
</evidence>
<reference evidence="9" key="1">
    <citation type="submission" date="2021-03" db="EMBL/GenBank/DDBJ databases">
        <title>Evolutionary innovations through gain and loss of genes in the ectomycorrhizal Boletales.</title>
        <authorList>
            <person name="Wu G."/>
            <person name="Miyauchi S."/>
            <person name="Morin E."/>
            <person name="Yang Z.-L."/>
            <person name="Xu J."/>
            <person name="Martin F.M."/>
        </authorList>
    </citation>
    <scope>NUCLEOTIDE SEQUENCE</scope>
    <source>
        <strain evidence="9">BR01</strain>
    </source>
</reference>
<dbReference type="PANTHER" id="PTHR33577:SF9">
    <property type="entry name" value="PEROXIDASE STCC"/>
    <property type="match status" value="1"/>
</dbReference>
<evidence type="ECO:0000259" key="8">
    <source>
        <dbReference type="PROSITE" id="PS51405"/>
    </source>
</evidence>
<proteinExistence type="inferred from homology"/>
<dbReference type="AlphaFoldDB" id="A0A8I2YWP4"/>
<protein>
    <submittedName>
        <fullName evidence="9">Chloroperoxidase</fullName>
    </submittedName>
</protein>
<evidence type="ECO:0000256" key="1">
    <source>
        <dbReference type="ARBA" id="ARBA00001970"/>
    </source>
</evidence>
<keyword evidence="4" id="KW-0479">Metal-binding</keyword>
<comment type="similarity">
    <text evidence="7">Belongs to the chloroperoxidase family.</text>
</comment>
<dbReference type="EMBL" id="JAGFBS010000008">
    <property type="protein sequence ID" value="KAG6377962.1"/>
    <property type="molecule type" value="Genomic_DNA"/>
</dbReference>
<dbReference type="Pfam" id="PF01328">
    <property type="entry name" value="Peroxidase_2"/>
    <property type="match status" value="1"/>
</dbReference>
<dbReference type="OrthoDB" id="407298at2759"/>